<evidence type="ECO:0000256" key="1">
    <source>
        <dbReference type="SAM" id="SignalP"/>
    </source>
</evidence>
<dbReference type="AlphaFoldDB" id="A0A3G9G9Q2"/>
<dbReference type="InterPro" id="IPR019619">
    <property type="entry name" value="DUF2490"/>
</dbReference>
<sequence>MFRITRLVPLAFGCLVPFAAQAASEDTAVWGGLHSQFKLNDRVSATVEVQKRFNNDASRLGQYVIRPSVSYGFSPTTRGSLGYAFVQTNPPGPAKTDEHRLWQQLTYRVAAFDGGAVLNGRTRLEQRRIDGRDDMGWRLRQQLRFSKPLTPKVSGVVWSEAFWAANTTDWGQREGLERWRNSVGVSVPLTSRLTLEPGYIHQWVRRPGEDAVDHILSLSLTAQF</sequence>
<evidence type="ECO:0000313" key="3">
    <source>
        <dbReference type="Proteomes" id="UP000278756"/>
    </source>
</evidence>
<name>A0A3G9G9Q2_9CAUL</name>
<evidence type="ECO:0000313" key="2">
    <source>
        <dbReference type="EMBL" id="BBF82705.1"/>
    </source>
</evidence>
<feature type="chain" id="PRO_5018078570" description="DUF2490 domain-containing protein" evidence="1">
    <location>
        <begin position="23"/>
        <end position="224"/>
    </location>
</feature>
<geneLocation type="plasmid" evidence="3">
    <name>pasem-1 dna</name>
</geneLocation>
<dbReference type="Pfam" id="PF10677">
    <property type="entry name" value="DUF2490"/>
    <property type="match status" value="1"/>
</dbReference>
<protein>
    <recommendedName>
        <fullName evidence="4">DUF2490 domain-containing protein</fullName>
    </recommendedName>
</protein>
<accession>A0A3G9G9Q2</accession>
<keyword evidence="1" id="KW-0732">Signal</keyword>
<feature type="signal peptide" evidence="1">
    <location>
        <begin position="1"/>
        <end position="22"/>
    </location>
</feature>
<dbReference type="OrthoDB" id="5381041at2"/>
<organism evidence="2 3">
    <name type="scientific">Asticcacaulis excentricus</name>
    <dbReference type="NCBI Taxonomy" id="78587"/>
    <lineage>
        <taxon>Bacteria</taxon>
        <taxon>Pseudomonadati</taxon>
        <taxon>Pseudomonadota</taxon>
        <taxon>Alphaproteobacteria</taxon>
        <taxon>Caulobacterales</taxon>
        <taxon>Caulobacteraceae</taxon>
        <taxon>Asticcacaulis</taxon>
    </lineage>
</organism>
<reference evidence="3" key="2">
    <citation type="journal article" date="2017" name="Plant Physiol. Biochem.">
        <title>Differential oxidative and antioxidative response of duckweed Lemna minor toward plant growth promoting/inhibiting bacteria.</title>
        <authorList>
            <person name="Ishizawa H."/>
            <person name="Kuroda M."/>
            <person name="Morikawa M."/>
            <person name="Ike M."/>
        </authorList>
    </citation>
    <scope>NUCLEOTIDE SEQUENCE [LARGE SCALE GENOMIC DNA]</scope>
    <source>
        <strain evidence="3">M6</strain>
    </source>
</reference>
<proteinExistence type="predicted"/>
<dbReference type="EMBL" id="AP018829">
    <property type="protein sequence ID" value="BBF82705.1"/>
    <property type="molecule type" value="Genomic_DNA"/>
</dbReference>
<keyword evidence="2" id="KW-0614">Plasmid</keyword>
<gene>
    <name evidence="2" type="ORF">EM6_3346</name>
</gene>
<reference evidence="3" key="1">
    <citation type="journal article" date="2017" name="Biotechnol. Biofuels">
        <title>Evaluation of environmental bacterial communities as a factor affecting the growth of duckweed Lemna minor.</title>
        <authorList>
            <person name="Ishizawa H."/>
            <person name="Kuroda M."/>
            <person name="Morikawa M."/>
            <person name="Ike M."/>
        </authorList>
    </citation>
    <scope>NUCLEOTIDE SEQUENCE [LARGE SCALE GENOMIC DNA]</scope>
    <source>
        <strain evidence="3">M6</strain>
    </source>
</reference>
<dbReference type="Proteomes" id="UP000278756">
    <property type="component" value="Plasmid pASEM-1"/>
</dbReference>
<dbReference type="RefSeq" id="WP_126424327.1">
    <property type="nucleotide sequence ID" value="NZ_AP018829.1"/>
</dbReference>
<evidence type="ECO:0008006" key="4">
    <source>
        <dbReference type="Google" id="ProtNLM"/>
    </source>
</evidence>